<keyword evidence="4" id="KW-1185">Reference proteome</keyword>
<dbReference type="PANTHER" id="PTHR47289">
    <property type="entry name" value="TRANSCRIPTION FACTOR, PUTATIVE (DUF1664)-RELATED"/>
    <property type="match status" value="1"/>
</dbReference>
<evidence type="ECO:0000256" key="1">
    <source>
        <dbReference type="SAM" id="MobiDB-lite"/>
    </source>
</evidence>
<gene>
    <name evidence="3" type="ORF">M0R45_019733</name>
</gene>
<dbReference type="PANTHER" id="PTHR47289:SF2">
    <property type="entry name" value="TRANSCRIPTION FACTOR, PUTATIVE (DUF1664)-RELATED"/>
    <property type="match status" value="1"/>
</dbReference>
<name>A0AAW1X694_RUBAR</name>
<feature type="region of interest" description="Disordered" evidence="1">
    <location>
        <begin position="81"/>
        <end position="123"/>
    </location>
</feature>
<reference evidence="3 4" key="1">
    <citation type="journal article" date="2023" name="G3 (Bethesda)">
        <title>A chromosome-length genome assembly and annotation of blackberry (Rubus argutus, cv. 'Hillquist').</title>
        <authorList>
            <person name="Bruna T."/>
            <person name="Aryal R."/>
            <person name="Dudchenko O."/>
            <person name="Sargent D.J."/>
            <person name="Mead D."/>
            <person name="Buti M."/>
            <person name="Cavallini A."/>
            <person name="Hytonen T."/>
            <person name="Andres J."/>
            <person name="Pham M."/>
            <person name="Weisz D."/>
            <person name="Mascagni F."/>
            <person name="Usai G."/>
            <person name="Natali L."/>
            <person name="Bassil N."/>
            <person name="Fernandez G.E."/>
            <person name="Lomsadze A."/>
            <person name="Armour M."/>
            <person name="Olukolu B."/>
            <person name="Poorten T."/>
            <person name="Britton C."/>
            <person name="Davik J."/>
            <person name="Ashrafi H."/>
            <person name="Aiden E.L."/>
            <person name="Borodovsky M."/>
            <person name="Worthington M."/>
        </authorList>
    </citation>
    <scope>NUCLEOTIDE SEQUENCE [LARGE SCALE GENOMIC DNA]</scope>
    <source>
        <strain evidence="3">PI 553951</strain>
    </source>
</reference>
<dbReference type="InterPro" id="IPR012458">
    <property type="entry name" value="DUF1664"/>
</dbReference>
<dbReference type="EMBL" id="JBEDUW010000004">
    <property type="protein sequence ID" value="KAK9932498.1"/>
    <property type="molecule type" value="Genomic_DNA"/>
</dbReference>
<feature type="compositionally biased region" description="Low complexity" evidence="1">
    <location>
        <begin position="96"/>
        <end position="112"/>
    </location>
</feature>
<feature type="region of interest" description="Disordered" evidence="1">
    <location>
        <begin position="150"/>
        <end position="172"/>
    </location>
</feature>
<feature type="domain" description="DUF1664" evidence="2">
    <location>
        <begin position="2"/>
        <end position="71"/>
    </location>
</feature>
<evidence type="ECO:0000313" key="4">
    <source>
        <dbReference type="Proteomes" id="UP001457282"/>
    </source>
</evidence>
<dbReference type="Proteomes" id="UP001457282">
    <property type="component" value="Unassembled WGS sequence"/>
</dbReference>
<comment type="caution">
    <text evidence="3">The sequence shown here is derived from an EMBL/GenBank/DDBJ whole genome shotgun (WGS) entry which is preliminary data.</text>
</comment>
<evidence type="ECO:0000259" key="2">
    <source>
        <dbReference type="Pfam" id="PF07889"/>
    </source>
</evidence>
<accession>A0AAW1X694</accession>
<proteinExistence type="predicted"/>
<feature type="compositionally biased region" description="Low complexity" evidence="1">
    <location>
        <begin position="154"/>
        <end position="172"/>
    </location>
</feature>
<dbReference type="AlphaFoldDB" id="A0AAW1X694"/>
<evidence type="ECO:0000313" key="3">
    <source>
        <dbReference type="EMBL" id="KAK9932498.1"/>
    </source>
</evidence>
<organism evidence="3 4">
    <name type="scientific">Rubus argutus</name>
    <name type="common">Southern blackberry</name>
    <dbReference type="NCBI Taxonomy" id="59490"/>
    <lineage>
        <taxon>Eukaryota</taxon>
        <taxon>Viridiplantae</taxon>
        <taxon>Streptophyta</taxon>
        <taxon>Embryophyta</taxon>
        <taxon>Tracheophyta</taxon>
        <taxon>Spermatophyta</taxon>
        <taxon>Magnoliopsida</taxon>
        <taxon>eudicotyledons</taxon>
        <taxon>Gunneridae</taxon>
        <taxon>Pentapetalae</taxon>
        <taxon>rosids</taxon>
        <taxon>fabids</taxon>
        <taxon>Rosales</taxon>
        <taxon>Rosaceae</taxon>
        <taxon>Rosoideae</taxon>
        <taxon>Rosoideae incertae sedis</taxon>
        <taxon>Rubus</taxon>
    </lineage>
</organism>
<protein>
    <recommendedName>
        <fullName evidence="2">DUF1664 domain-containing protein</fullName>
    </recommendedName>
</protein>
<dbReference type="Pfam" id="PF07889">
    <property type="entry name" value="DUF1664"/>
    <property type="match status" value="1"/>
</dbReference>
<sequence>MFSGWKLPDMMFATRRSLADAGKLKSFSKQIDSIFSSISVTKWQLSSNLDGVDRSLAESIETTARTQQAVGSQFTTFTTKAAPPLPSIAPQDRHLQTSQPSQYQSQYLQNSSRPHPKSNPCNAVLSLASPYQPCLNHQYLRITTAPEPNTAHMPSIAPSDAAASSPSPYTPQSSAAAAAAILCKEKSRARAGCEKKK</sequence>